<organism evidence="9 10">
    <name type="scientific">Botryosphaeria dothidea</name>
    <dbReference type="NCBI Taxonomy" id="55169"/>
    <lineage>
        <taxon>Eukaryota</taxon>
        <taxon>Fungi</taxon>
        <taxon>Dikarya</taxon>
        <taxon>Ascomycota</taxon>
        <taxon>Pezizomycotina</taxon>
        <taxon>Dothideomycetes</taxon>
        <taxon>Dothideomycetes incertae sedis</taxon>
        <taxon>Botryosphaeriales</taxon>
        <taxon>Botryosphaeriaceae</taxon>
        <taxon>Botryosphaeria</taxon>
    </lineage>
</organism>
<evidence type="ECO:0000256" key="4">
    <source>
        <dbReference type="ARBA" id="ARBA00023002"/>
    </source>
</evidence>
<evidence type="ECO:0000256" key="1">
    <source>
        <dbReference type="ARBA" id="ARBA00001971"/>
    </source>
</evidence>
<keyword evidence="8" id="KW-0472">Membrane</keyword>
<evidence type="ECO:0000256" key="5">
    <source>
        <dbReference type="ARBA" id="ARBA00023004"/>
    </source>
</evidence>
<dbReference type="Gene3D" id="1.10.630.10">
    <property type="entry name" value="Cytochrome P450"/>
    <property type="match status" value="1"/>
</dbReference>
<dbReference type="Proteomes" id="UP000572817">
    <property type="component" value="Unassembled WGS sequence"/>
</dbReference>
<sequence length="775" mass="83329">MTVIPLAQGQQSWETTLSVHPTLRTAYFTPLRHIPGPWYAALTNVPLKLATLRGRRLHHIHALHQRHGAVVRIAPAEVDFSSLSAFRAIHRVGGNYVKTPWYGLFRNTIVDDVFSLRDPKAHAARRKLFARPFAKASLRTSWDGVVRAKAASAVRRMKEEARGAGAGEGVDVYKWWTLMTADVVGQVAFGNDFGLVEAGKLIDEMKYVETAGAVGAFRAEFPLLHDALRASRLPGISQFLIDVVKRPADFANIAVANARAGNIGSTNIFSSILAEHEKDVQCMDDITIKCEAVGLFVAGSGTTAVTLTYLVWAVLSRPDLQKRLEDEVGALDSDGLSDAALEQLPLLNAVRDETLRVFGAAPGSLPRLVPPGGATLDGYFVPADVSVSTQAYSIHREESLFPRAAVFDPDRFLRDPALAERQKAAMHPFGGGARTCLGVHLAHMELRHAAAVFFRECRGASLPACTTERSMAIDHHFLILPKAVAIFVTLVVAAGFDSLIGFRSSGHVEPLRNPGSSRPGDNSSPGGPGSPGGPDGPNGGNVANGSGFRASGNGTTNMFDALRTMLDRDKWPSGTTDMISEIASALNQGQPTNMPKEDNTAFDCGAARKRMSQCLTLLANDNDFEYMNDLWIARCVCYDEENGSGPKSARPALTWVGDLFDNDWRACEKELSPKLPTVYNKTLTFCNTMMSPLQRAGVVAQPPGPSTTAPPGSNQQPHDLSVGGMGASPTESAESSTTYYTYYFTTTTAAAPIGSTANSPSLIVAVLTFLMGLFA</sequence>
<accession>A0A8H4IPJ9</accession>
<dbReference type="PRINTS" id="PR00385">
    <property type="entry name" value="P450"/>
</dbReference>
<dbReference type="InterPro" id="IPR036396">
    <property type="entry name" value="Cyt_P450_sf"/>
</dbReference>
<dbReference type="InterPro" id="IPR017972">
    <property type="entry name" value="Cyt_P450_CS"/>
</dbReference>
<dbReference type="GO" id="GO:0004497">
    <property type="term" value="F:monooxygenase activity"/>
    <property type="evidence" value="ECO:0007669"/>
    <property type="project" value="InterPro"/>
</dbReference>
<dbReference type="GO" id="GO:0005506">
    <property type="term" value="F:iron ion binding"/>
    <property type="evidence" value="ECO:0007669"/>
    <property type="project" value="InterPro"/>
</dbReference>
<feature type="transmembrane region" description="Helical" evidence="8">
    <location>
        <begin position="477"/>
        <end position="496"/>
    </location>
</feature>
<dbReference type="OrthoDB" id="1470350at2759"/>
<dbReference type="PROSITE" id="PS00086">
    <property type="entry name" value="CYTOCHROME_P450"/>
    <property type="match status" value="1"/>
</dbReference>
<dbReference type="InterPro" id="IPR001128">
    <property type="entry name" value="Cyt_P450"/>
</dbReference>
<dbReference type="GO" id="GO:0020037">
    <property type="term" value="F:heme binding"/>
    <property type="evidence" value="ECO:0007669"/>
    <property type="project" value="InterPro"/>
</dbReference>
<name>A0A8H4IPJ9_9PEZI</name>
<keyword evidence="6" id="KW-0349">Heme</keyword>
<evidence type="ECO:0000256" key="6">
    <source>
        <dbReference type="PIRSR" id="PIRSR602401-1"/>
    </source>
</evidence>
<evidence type="ECO:0000313" key="10">
    <source>
        <dbReference type="Proteomes" id="UP000572817"/>
    </source>
</evidence>
<comment type="cofactor">
    <cofactor evidence="1 6">
        <name>heme</name>
        <dbReference type="ChEBI" id="CHEBI:30413"/>
    </cofactor>
</comment>
<feature type="region of interest" description="Disordered" evidence="7">
    <location>
        <begin position="697"/>
        <end position="730"/>
    </location>
</feature>
<keyword evidence="8" id="KW-1133">Transmembrane helix</keyword>
<keyword evidence="8" id="KW-0812">Transmembrane</keyword>
<dbReference type="Pfam" id="PF00067">
    <property type="entry name" value="p450"/>
    <property type="match status" value="1"/>
</dbReference>
<evidence type="ECO:0000256" key="7">
    <source>
        <dbReference type="SAM" id="MobiDB-lite"/>
    </source>
</evidence>
<dbReference type="SUPFAM" id="SSF48264">
    <property type="entry name" value="Cytochrome P450"/>
    <property type="match status" value="1"/>
</dbReference>
<dbReference type="AlphaFoldDB" id="A0A8H4IPJ9"/>
<evidence type="ECO:0000256" key="8">
    <source>
        <dbReference type="SAM" id="Phobius"/>
    </source>
</evidence>
<feature type="compositionally biased region" description="Gly residues" evidence="7">
    <location>
        <begin position="526"/>
        <end position="539"/>
    </location>
</feature>
<reference evidence="9" key="1">
    <citation type="submission" date="2020-04" db="EMBL/GenBank/DDBJ databases">
        <title>Genome Assembly and Annotation of Botryosphaeria dothidea sdau 11-99, a Latent Pathogen of Apple Fruit Ring Rot in China.</title>
        <authorList>
            <person name="Yu C."/>
            <person name="Diao Y."/>
            <person name="Lu Q."/>
            <person name="Zhao J."/>
            <person name="Cui S."/>
            <person name="Peng C."/>
            <person name="He B."/>
            <person name="Liu H."/>
        </authorList>
    </citation>
    <scope>NUCLEOTIDE SEQUENCE [LARGE SCALE GENOMIC DNA]</scope>
    <source>
        <strain evidence="9">Sdau11-99</strain>
    </source>
</reference>
<evidence type="ECO:0008006" key="11">
    <source>
        <dbReference type="Google" id="ProtNLM"/>
    </source>
</evidence>
<gene>
    <name evidence="9" type="ORF">GTA08_BOTSDO08361</name>
</gene>
<dbReference type="GO" id="GO:0016705">
    <property type="term" value="F:oxidoreductase activity, acting on paired donors, with incorporation or reduction of molecular oxygen"/>
    <property type="evidence" value="ECO:0007669"/>
    <property type="project" value="InterPro"/>
</dbReference>
<evidence type="ECO:0000256" key="3">
    <source>
        <dbReference type="ARBA" id="ARBA00022723"/>
    </source>
</evidence>
<evidence type="ECO:0000313" key="9">
    <source>
        <dbReference type="EMBL" id="KAF4304649.1"/>
    </source>
</evidence>
<dbReference type="PANTHER" id="PTHR24305">
    <property type="entry name" value="CYTOCHROME P450"/>
    <property type="match status" value="1"/>
</dbReference>
<dbReference type="CDD" id="cd11059">
    <property type="entry name" value="CYP_fungal"/>
    <property type="match status" value="1"/>
</dbReference>
<dbReference type="InterPro" id="IPR002401">
    <property type="entry name" value="Cyt_P450_E_grp-I"/>
</dbReference>
<comment type="similarity">
    <text evidence="2">Belongs to the cytochrome P450 family.</text>
</comment>
<dbReference type="InterPro" id="IPR050121">
    <property type="entry name" value="Cytochrome_P450_monoxygenase"/>
</dbReference>
<protein>
    <recommendedName>
        <fullName evidence="11">Cytochrome p450 protein</fullName>
    </recommendedName>
</protein>
<evidence type="ECO:0000256" key="2">
    <source>
        <dbReference type="ARBA" id="ARBA00010617"/>
    </source>
</evidence>
<feature type="binding site" description="axial binding residue" evidence="6">
    <location>
        <position position="436"/>
    </location>
    <ligand>
        <name>heme</name>
        <dbReference type="ChEBI" id="CHEBI:30413"/>
    </ligand>
    <ligandPart>
        <name>Fe</name>
        <dbReference type="ChEBI" id="CHEBI:18248"/>
    </ligandPart>
</feature>
<comment type="caution">
    <text evidence="9">The sequence shown here is derived from an EMBL/GenBank/DDBJ whole genome shotgun (WGS) entry which is preliminary data.</text>
</comment>
<keyword evidence="4" id="KW-0560">Oxidoreductase</keyword>
<keyword evidence="5 6" id="KW-0408">Iron</keyword>
<dbReference type="EMBL" id="WWBZ02000051">
    <property type="protein sequence ID" value="KAF4304649.1"/>
    <property type="molecule type" value="Genomic_DNA"/>
</dbReference>
<keyword evidence="10" id="KW-1185">Reference proteome</keyword>
<feature type="compositionally biased region" description="Low complexity" evidence="7">
    <location>
        <begin position="513"/>
        <end position="525"/>
    </location>
</feature>
<keyword evidence="3 6" id="KW-0479">Metal-binding</keyword>
<proteinExistence type="inferred from homology"/>
<feature type="region of interest" description="Disordered" evidence="7">
    <location>
        <begin position="508"/>
        <end position="552"/>
    </location>
</feature>
<dbReference type="PRINTS" id="PR00463">
    <property type="entry name" value="EP450I"/>
</dbReference>
<feature type="transmembrane region" description="Helical" evidence="8">
    <location>
        <begin position="292"/>
        <end position="315"/>
    </location>
</feature>
<dbReference type="PANTHER" id="PTHR24305:SF96">
    <property type="entry name" value="CYTOCHROME P450 MONOOXYGENASE STCB-RELATED"/>
    <property type="match status" value="1"/>
</dbReference>